<dbReference type="RefSeq" id="WP_169495296.1">
    <property type="nucleotide sequence ID" value="NZ_JABBGM010000017.1"/>
</dbReference>
<organism evidence="2 3">
    <name type="scientific">Novosphingobium olei</name>
    <dbReference type="NCBI Taxonomy" id="2728851"/>
    <lineage>
        <taxon>Bacteria</taxon>
        <taxon>Pseudomonadati</taxon>
        <taxon>Pseudomonadota</taxon>
        <taxon>Alphaproteobacteria</taxon>
        <taxon>Sphingomonadales</taxon>
        <taxon>Sphingomonadaceae</taxon>
        <taxon>Novosphingobium</taxon>
    </lineage>
</organism>
<reference evidence="2 3" key="1">
    <citation type="submission" date="2020-04" db="EMBL/GenBank/DDBJ databases">
        <title>Novosphingobium sp. TW-4 isolated from soil.</title>
        <authorList>
            <person name="Dahal R.H."/>
            <person name="Chaudhary D.K."/>
        </authorList>
    </citation>
    <scope>NUCLEOTIDE SEQUENCE [LARGE SCALE GENOMIC DNA]</scope>
    <source>
        <strain evidence="2 3">TW-4</strain>
    </source>
</reference>
<keyword evidence="3" id="KW-1185">Reference proteome</keyword>
<dbReference type="EMBL" id="JABBGM010000017">
    <property type="protein sequence ID" value="NML96088.1"/>
    <property type="molecule type" value="Genomic_DNA"/>
</dbReference>
<evidence type="ECO:0000256" key="1">
    <source>
        <dbReference type="SAM" id="MobiDB-lite"/>
    </source>
</evidence>
<dbReference type="Proteomes" id="UP000583556">
    <property type="component" value="Unassembled WGS sequence"/>
</dbReference>
<protein>
    <recommendedName>
        <fullName evidence="4">Multidrug efflux pump subunit AcrA (Membrane-fusion protein)</fullName>
    </recommendedName>
</protein>
<accession>A0A7Y0BTG5</accession>
<dbReference type="AlphaFoldDB" id="A0A7Y0BTG5"/>
<proteinExistence type="predicted"/>
<evidence type="ECO:0000313" key="3">
    <source>
        <dbReference type="Proteomes" id="UP000583556"/>
    </source>
</evidence>
<gene>
    <name evidence="2" type="ORF">HHL27_20690</name>
</gene>
<evidence type="ECO:0000313" key="2">
    <source>
        <dbReference type="EMBL" id="NML96088.1"/>
    </source>
</evidence>
<name>A0A7Y0BTG5_9SPHN</name>
<feature type="region of interest" description="Disordered" evidence="1">
    <location>
        <begin position="29"/>
        <end position="49"/>
    </location>
</feature>
<evidence type="ECO:0008006" key="4">
    <source>
        <dbReference type="Google" id="ProtNLM"/>
    </source>
</evidence>
<comment type="caution">
    <text evidence="2">The sequence shown here is derived from an EMBL/GenBank/DDBJ whole genome shotgun (WGS) entry which is preliminary data.</text>
</comment>
<sequence length="338" mass="34117">MKHWQGPAWAAGGAGVLAAALYAAGMLGSGPAPDSESQSQGSAQPVSESVGTVTIDADTQQRLGIVVAPVATGTDGPRLDGFAKGLDAGPLAAIIAEVDTAQAAANASAAEARRLESLYRQDVSASRRSVEAARSQAAADAARIRLAQQRIGIEFGPGLLRLGLAAVRQLTTEIASGRAALIRIDIPGTSLAPGSVVSLGTGSALAVVRVLGPAATADARLQSAGVLAILRGPMAHQSLAGRIMPASVATGTGDAGLIVPRDAIVRFQGQMWVYRQSGKGFVRVVLTDPVSVADGWLIPVGSGQARLKSGDRIAVRGGTGLLAMDLGGTGQNQAAEEE</sequence>
<feature type="compositionally biased region" description="Polar residues" evidence="1">
    <location>
        <begin position="35"/>
        <end position="49"/>
    </location>
</feature>